<dbReference type="CDD" id="cd17574">
    <property type="entry name" value="REC_OmpR"/>
    <property type="match status" value="1"/>
</dbReference>
<dbReference type="SMART" id="SM00448">
    <property type="entry name" value="REC"/>
    <property type="match status" value="1"/>
</dbReference>
<accession>A0A402AT23</accession>
<keyword evidence="1 2" id="KW-0597">Phosphoprotein</keyword>
<comment type="caution">
    <text evidence="4">The sequence shown here is derived from an EMBL/GenBank/DDBJ whole genome shotgun (WGS) entry which is preliminary data.</text>
</comment>
<dbReference type="InterPro" id="IPR050595">
    <property type="entry name" value="Bact_response_regulator"/>
</dbReference>
<dbReference type="InterPro" id="IPR011006">
    <property type="entry name" value="CheY-like_superfamily"/>
</dbReference>
<dbReference type="EMBL" id="BIFS01000002">
    <property type="protein sequence ID" value="GCE22247.1"/>
    <property type="molecule type" value="Genomic_DNA"/>
</dbReference>
<evidence type="ECO:0000256" key="1">
    <source>
        <dbReference type="ARBA" id="ARBA00022553"/>
    </source>
</evidence>
<keyword evidence="5" id="KW-1185">Reference proteome</keyword>
<sequence length="171" mass="19049">MRKIHLNNTASLATTSVVNWAEANTTWHTAAPIITSTQQVAIAQNPWIMVIDDSATIRKILETCLGREGYEVKSFPDGVAAMRWLAESDTCIPNLIILDIELPQMDGYEVARRLKNKPQMGQAVIIMLTRRDGVADRLKGRLAGAKDYLVKPFRTQTLLSIVETHLGKPTH</sequence>
<evidence type="ECO:0000313" key="5">
    <source>
        <dbReference type="Proteomes" id="UP000287188"/>
    </source>
</evidence>
<dbReference type="GO" id="GO:0000160">
    <property type="term" value="P:phosphorelay signal transduction system"/>
    <property type="evidence" value="ECO:0007669"/>
    <property type="project" value="InterPro"/>
</dbReference>
<dbReference type="PROSITE" id="PS50110">
    <property type="entry name" value="RESPONSE_REGULATORY"/>
    <property type="match status" value="1"/>
</dbReference>
<dbReference type="RefSeq" id="WP_246035608.1">
    <property type="nucleotide sequence ID" value="NZ_BIFS01000002.1"/>
</dbReference>
<dbReference type="PANTHER" id="PTHR44591">
    <property type="entry name" value="STRESS RESPONSE REGULATOR PROTEIN 1"/>
    <property type="match status" value="1"/>
</dbReference>
<feature type="modified residue" description="4-aspartylphosphate" evidence="2">
    <location>
        <position position="99"/>
    </location>
</feature>
<protein>
    <recommendedName>
        <fullName evidence="3">Response regulatory domain-containing protein</fullName>
    </recommendedName>
</protein>
<dbReference type="SUPFAM" id="SSF52172">
    <property type="entry name" value="CheY-like"/>
    <property type="match status" value="1"/>
</dbReference>
<dbReference type="Proteomes" id="UP000287188">
    <property type="component" value="Unassembled WGS sequence"/>
</dbReference>
<gene>
    <name evidence="4" type="ORF">KDK_60470</name>
</gene>
<dbReference type="Gene3D" id="3.40.50.2300">
    <property type="match status" value="1"/>
</dbReference>
<reference evidence="5" key="1">
    <citation type="submission" date="2018-12" db="EMBL/GenBank/DDBJ databases">
        <title>Tengunoibacter tsumagoiensis gen. nov., sp. nov., Dictyobacter kobayashii sp. nov., D. alpinus sp. nov., and D. joshuensis sp. nov. and description of Dictyobacteraceae fam. nov. within the order Ktedonobacterales isolated from Tengu-no-mugimeshi.</title>
        <authorList>
            <person name="Wang C.M."/>
            <person name="Zheng Y."/>
            <person name="Sakai Y."/>
            <person name="Toyoda A."/>
            <person name="Minakuchi Y."/>
            <person name="Abe K."/>
            <person name="Yokota A."/>
            <person name="Yabe S."/>
        </authorList>
    </citation>
    <scope>NUCLEOTIDE SEQUENCE [LARGE SCALE GENOMIC DNA]</scope>
    <source>
        <strain evidence="5">Uno11</strain>
    </source>
</reference>
<evidence type="ECO:0000259" key="3">
    <source>
        <dbReference type="PROSITE" id="PS50110"/>
    </source>
</evidence>
<proteinExistence type="predicted"/>
<dbReference type="Pfam" id="PF00072">
    <property type="entry name" value="Response_reg"/>
    <property type="match status" value="1"/>
</dbReference>
<evidence type="ECO:0000256" key="2">
    <source>
        <dbReference type="PROSITE-ProRule" id="PRU00169"/>
    </source>
</evidence>
<feature type="domain" description="Response regulatory" evidence="3">
    <location>
        <begin position="47"/>
        <end position="166"/>
    </location>
</feature>
<dbReference type="PANTHER" id="PTHR44591:SF3">
    <property type="entry name" value="RESPONSE REGULATORY DOMAIN-CONTAINING PROTEIN"/>
    <property type="match status" value="1"/>
</dbReference>
<organism evidence="4 5">
    <name type="scientific">Dictyobacter kobayashii</name>
    <dbReference type="NCBI Taxonomy" id="2014872"/>
    <lineage>
        <taxon>Bacteria</taxon>
        <taxon>Bacillati</taxon>
        <taxon>Chloroflexota</taxon>
        <taxon>Ktedonobacteria</taxon>
        <taxon>Ktedonobacterales</taxon>
        <taxon>Dictyobacteraceae</taxon>
        <taxon>Dictyobacter</taxon>
    </lineage>
</organism>
<evidence type="ECO:0000313" key="4">
    <source>
        <dbReference type="EMBL" id="GCE22247.1"/>
    </source>
</evidence>
<dbReference type="InterPro" id="IPR001789">
    <property type="entry name" value="Sig_transdc_resp-reg_receiver"/>
</dbReference>
<dbReference type="AlphaFoldDB" id="A0A402AT23"/>
<name>A0A402AT23_9CHLR</name>